<evidence type="ECO:0000256" key="7">
    <source>
        <dbReference type="ARBA" id="ARBA00023163"/>
    </source>
</evidence>
<sequence length="228" mass="23389">MTSADIHTLAGAYALDAIDPDERIAFDAHLAECESCRDEVDGLWGAAAALAVIEHPPARLRARVHALAERTAQLPPLVAPRRPARARRWSRLAAAAAVVVAIGLGGVVLREVTERPAEVTAGQVFGARDAHTRAVPLGTGELRVAVSAQLDRIAVDGGGMPAPPAGHAYQVWLVDGAQPTSLSVMEGDATTAVTPIPPAGVLAITIEPSGGSAGPTTEPILTLDPAGL</sequence>
<dbReference type="EMBL" id="CP079105">
    <property type="protein sequence ID" value="QXQ13849.1"/>
    <property type="molecule type" value="Genomic_DNA"/>
</dbReference>
<evidence type="ECO:0000256" key="9">
    <source>
        <dbReference type="ARBA" id="ARBA00030803"/>
    </source>
</evidence>
<proteinExistence type="predicted"/>
<evidence type="ECO:0000256" key="1">
    <source>
        <dbReference type="ARBA" id="ARBA00004162"/>
    </source>
</evidence>
<evidence type="ECO:0000259" key="13">
    <source>
        <dbReference type="Pfam" id="PF13490"/>
    </source>
</evidence>
<evidence type="ECO:0000313" key="14">
    <source>
        <dbReference type="EMBL" id="QXQ13849.1"/>
    </source>
</evidence>
<dbReference type="InterPro" id="IPR027383">
    <property type="entry name" value="Znf_put"/>
</dbReference>
<evidence type="ECO:0000256" key="10">
    <source>
        <dbReference type="SAM" id="MobiDB-lite"/>
    </source>
</evidence>
<evidence type="ECO:0000313" key="15">
    <source>
        <dbReference type="Proteomes" id="UP000887023"/>
    </source>
</evidence>
<evidence type="ECO:0000259" key="12">
    <source>
        <dbReference type="Pfam" id="PF10099"/>
    </source>
</evidence>
<evidence type="ECO:0000256" key="4">
    <source>
        <dbReference type="ARBA" id="ARBA00022989"/>
    </source>
</evidence>
<dbReference type="Gene3D" id="1.10.10.1320">
    <property type="entry name" value="Anti-sigma factor, zinc-finger domain"/>
    <property type="match status" value="1"/>
</dbReference>
<dbReference type="InterPro" id="IPR041916">
    <property type="entry name" value="Anti_sigma_zinc_sf"/>
</dbReference>
<comment type="subcellular location">
    <subcellularLocation>
        <location evidence="1">Cell membrane</location>
        <topology evidence="1">Single-pass membrane protein</topology>
    </subcellularLocation>
</comment>
<keyword evidence="7" id="KW-0804">Transcription</keyword>
<evidence type="ECO:0000256" key="8">
    <source>
        <dbReference type="ARBA" id="ARBA00029829"/>
    </source>
</evidence>
<dbReference type="Pfam" id="PF10099">
    <property type="entry name" value="RskA_C"/>
    <property type="match status" value="1"/>
</dbReference>
<name>A0ABX8SA37_9ACTN</name>
<feature type="transmembrane region" description="Helical" evidence="11">
    <location>
        <begin position="89"/>
        <end position="109"/>
    </location>
</feature>
<evidence type="ECO:0000256" key="2">
    <source>
        <dbReference type="ARBA" id="ARBA00022475"/>
    </source>
</evidence>
<keyword evidence="3 11" id="KW-0812">Transmembrane</keyword>
<feature type="domain" description="Anti-sigma K factor RskA C-terminal" evidence="12">
    <location>
        <begin position="93"/>
        <end position="220"/>
    </location>
</feature>
<dbReference type="Proteomes" id="UP000887023">
    <property type="component" value="Chromosome"/>
</dbReference>
<evidence type="ECO:0000256" key="3">
    <source>
        <dbReference type="ARBA" id="ARBA00022692"/>
    </source>
</evidence>
<feature type="domain" description="Putative zinc-finger" evidence="13">
    <location>
        <begin position="5"/>
        <end position="37"/>
    </location>
</feature>
<dbReference type="InterPro" id="IPR018764">
    <property type="entry name" value="RskA_C"/>
</dbReference>
<keyword evidence="6 11" id="KW-0472">Membrane</keyword>
<dbReference type="InterPro" id="IPR051474">
    <property type="entry name" value="Anti-sigma-K/W_factor"/>
</dbReference>
<keyword evidence="4 11" id="KW-1133">Transmembrane helix</keyword>
<dbReference type="PANTHER" id="PTHR37461:SF1">
    <property type="entry name" value="ANTI-SIGMA-K FACTOR RSKA"/>
    <property type="match status" value="1"/>
</dbReference>
<gene>
    <name evidence="14" type="ORF">KV203_19095</name>
</gene>
<evidence type="ECO:0000256" key="6">
    <source>
        <dbReference type="ARBA" id="ARBA00023136"/>
    </source>
</evidence>
<keyword evidence="5" id="KW-0805">Transcription regulation</keyword>
<accession>A0ABX8SA37</accession>
<protein>
    <recommendedName>
        <fullName evidence="9">Regulator of SigK</fullName>
    </recommendedName>
    <alternativeName>
        <fullName evidence="8">Sigma-K anti-sigma factor RskA</fullName>
    </alternativeName>
</protein>
<evidence type="ECO:0000256" key="5">
    <source>
        <dbReference type="ARBA" id="ARBA00023015"/>
    </source>
</evidence>
<keyword evidence="15" id="KW-1185">Reference proteome</keyword>
<keyword evidence="2" id="KW-1003">Cell membrane</keyword>
<dbReference type="RefSeq" id="WP_066473459.1">
    <property type="nucleotide sequence ID" value="NZ_CBCRUZ010000006.1"/>
</dbReference>
<organism evidence="14 15">
    <name type="scientific">Skermania pinensis</name>
    <dbReference type="NCBI Taxonomy" id="39122"/>
    <lineage>
        <taxon>Bacteria</taxon>
        <taxon>Bacillati</taxon>
        <taxon>Actinomycetota</taxon>
        <taxon>Actinomycetes</taxon>
        <taxon>Mycobacteriales</taxon>
        <taxon>Gordoniaceae</taxon>
        <taxon>Skermania</taxon>
    </lineage>
</organism>
<feature type="region of interest" description="Disordered" evidence="10">
    <location>
        <begin position="208"/>
        <end position="228"/>
    </location>
</feature>
<dbReference type="Pfam" id="PF13490">
    <property type="entry name" value="zf-HC2"/>
    <property type="match status" value="1"/>
</dbReference>
<dbReference type="PANTHER" id="PTHR37461">
    <property type="entry name" value="ANTI-SIGMA-K FACTOR RSKA"/>
    <property type="match status" value="1"/>
</dbReference>
<evidence type="ECO:0000256" key="11">
    <source>
        <dbReference type="SAM" id="Phobius"/>
    </source>
</evidence>
<reference evidence="14" key="1">
    <citation type="submission" date="2021-07" db="EMBL/GenBank/DDBJ databases">
        <title>Candidatus Kaistella beijingensis sp. nov. isolated from a municipal wastewater treatment plant is involved in sludge foaming.</title>
        <authorList>
            <person name="Song Y."/>
            <person name="Liu S.-J."/>
        </authorList>
    </citation>
    <scope>NUCLEOTIDE SEQUENCE</scope>
    <source>
        <strain evidence="14">DSM 43998</strain>
    </source>
</reference>